<evidence type="ECO:0000313" key="1">
    <source>
        <dbReference type="EMBL" id="MTU27978.1"/>
    </source>
</evidence>
<dbReference type="InterPro" id="IPR025342">
    <property type="entry name" value="DUF4248"/>
</dbReference>
<reference evidence="1 8" key="2">
    <citation type="journal article" date="2019" name="Nat. Med.">
        <title>A library of human gut bacterial isolates paired with longitudinal multiomics data enables mechanistic microbiome research.</title>
        <authorList>
            <person name="Poyet M."/>
            <person name="Groussin M."/>
            <person name="Gibbons S.M."/>
            <person name="Avila-Pacheco J."/>
            <person name="Jiang X."/>
            <person name="Kearney S.M."/>
            <person name="Perrotta A.R."/>
            <person name="Berdy B."/>
            <person name="Zhao S."/>
            <person name="Lieberman T.D."/>
            <person name="Swanson P.K."/>
            <person name="Smith M."/>
            <person name="Roesemann S."/>
            <person name="Alexander J.E."/>
            <person name="Rich S.A."/>
            <person name="Livny J."/>
            <person name="Vlamakis H."/>
            <person name="Clish C."/>
            <person name="Bullock K."/>
            <person name="Deik A."/>
            <person name="Scott J."/>
            <person name="Pierce K.A."/>
            <person name="Xavier R.J."/>
            <person name="Alm E.J."/>
        </authorList>
    </citation>
    <scope>NUCLEOTIDE SEQUENCE [LARGE SCALE GENOMIC DNA]</scope>
    <source>
        <strain evidence="1 8">BIOML-A25</strain>
    </source>
</reference>
<evidence type="ECO:0000313" key="3">
    <source>
        <dbReference type="EMBL" id="RGZ47320.1"/>
    </source>
</evidence>
<dbReference type="AlphaFoldDB" id="A0A3R6ITQ6"/>
<dbReference type="EMBL" id="WNCR01000001">
    <property type="protein sequence ID" value="MTU27978.1"/>
    <property type="molecule type" value="Genomic_DNA"/>
</dbReference>
<protein>
    <submittedName>
        <fullName evidence="4">DUF4248 domain-containing protein</fullName>
    </submittedName>
</protein>
<dbReference type="EMBL" id="QSEF01000014">
    <property type="protein sequence ID" value="RGZ47320.1"/>
    <property type="molecule type" value="Genomic_DNA"/>
</dbReference>
<dbReference type="Proteomes" id="UP000285173">
    <property type="component" value="Unassembled WGS sequence"/>
</dbReference>
<sequence>MENSFNQNRVYGWGELAQLYFPNISQKSATGQLLKWIRVSDKLMHDLEEAGWHPGLKYLTPRQRDYIVGHLGEP</sequence>
<organism evidence="4 6">
    <name type="scientific">Parabacteroides merdae</name>
    <dbReference type="NCBI Taxonomy" id="46503"/>
    <lineage>
        <taxon>Bacteria</taxon>
        <taxon>Pseudomonadati</taxon>
        <taxon>Bacteroidota</taxon>
        <taxon>Bacteroidia</taxon>
        <taxon>Bacteroidales</taxon>
        <taxon>Tannerellaceae</taxon>
        <taxon>Parabacteroides</taxon>
    </lineage>
</organism>
<evidence type="ECO:0000313" key="4">
    <source>
        <dbReference type="EMBL" id="RHH80204.1"/>
    </source>
</evidence>
<dbReference type="RefSeq" id="WP_005645033.1">
    <property type="nucleotide sequence ID" value="NZ_JADNHS010000002.1"/>
</dbReference>
<accession>A0A3R6ITQ6</accession>
<name>A0A3R6ITQ6_9BACT</name>
<evidence type="ECO:0000313" key="7">
    <source>
        <dbReference type="Proteomes" id="UP000285173"/>
    </source>
</evidence>
<dbReference type="Pfam" id="PF14053">
    <property type="entry name" value="DUF4248"/>
    <property type="match status" value="1"/>
</dbReference>
<gene>
    <name evidence="4" type="ORF">DW191_03530</name>
    <name evidence="3" type="ORF">DW986_10895</name>
    <name evidence="2" type="ORF">DXB61_04415</name>
    <name evidence="1" type="ORF">GMD66_01845</name>
</gene>
<dbReference type="Proteomes" id="UP000261088">
    <property type="component" value="Unassembled WGS sequence"/>
</dbReference>
<evidence type="ECO:0000313" key="5">
    <source>
        <dbReference type="Proteomes" id="UP000261088"/>
    </source>
</evidence>
<proteinExistence type="predicted"/>
<dbReference type="Proteomes" id="UP000283732">
    <property type="component" value="Unassembled WGS sequence"/>
</dbReference>
<evidence type="ECO:0000313" key="2">
    <source>
        <dbReference type="EMBL" id="RGN53405.1"/>
    </source>
</evidence>
<reference evidence="5 6" key="1">
    <citation type="submission" date="2018-08" db="EMBL/GenBank/DDBJ databases">
        <title>A genome reference for cultivated species of the human gut microbiota.</title>
        <authorList>
            <person name="Zou Y."/>
            <person name="Xue W."/>
            <person name="Luo G."/>
        </authorList>
    </citation>
    <scope>NUCLEOTIDE SEQUENCE [LARGE SCALE GENOMIC DNA]</scope>
    <source>
        <strain evidence="4 6">AM16-50</strain>
        <strain evidence="3 7">AM50-15</strain>
        <strain evidence="2 5">OM05-11AA</strain>
    </source>
</reference>
<dbReference type="Proteomes" id="UP000437446">
    <property type="component" value="Unassembled WGS sequence"/>
</dbReference>
<evidence type="ECO:0000313" key="6">
    <source>
        <dbReference type="Proteomes" id="UP000283732"/>
    </source>
</evidence>
<dbReference type="EMBL" id="QSUP01000003">
    <property type="protein sequence ID" value="RGN53405.1"/>
    <property type="molecule type" value="Genomic_DNA"/>
</dbReference>
<dbReference type="EMBL" id="QRKC01000001">
    <property type="protein sequence ID" value="RHH80204.1"/>
    <property type="molecule type" value="Genomic_DNA"/>
</dbReference>
<evidence type="ECO:0000313" key="8">
    <source>
        <dbReference type="Proteomes" id="UP000437446"/>
    </source>
</evidence>
<comment type="caution">
    <text evidence="4">The sequence shown here is derived from an EMBL/GenBank/DDBJ whole genome shotgun (WGS) entry which is preliminary data.</text>
</comment>